<reference evidence="1 2" key="1">
    <citation type="journal article" date="2017" name="Int. J. Syst. Evol. Microbiol.">
        <title>Macrococcus canis sp. nov., a skin bacterium associated with infections in dogs.</title>
        <authorList>
            <person name="Gobeli Brawand S."/>
            <person name="Cotting K."/>
            <person name="Gomez-Sanz E."/>
            <person name="Collaud A."/>
            <person name="Thomann A."/>
            <person name="Brodard I."/>
            <person name="Rodriguez-Campos S."/>
            <person name="Strauss C."/>
            <person name="Perreten V."/>
        </authorList>
    </citation>
    <scope>NUCLEOTIDE SEQUENCE [LARGE SCALE GENOMIC DNA]</scope>
    <source>
        <strain evidence="1 2">KM45013</strain>
    </source>
</reference>
<gene>
    <name evidence="1" type="ORF">MCCS_16860</name>
</gene>
<dbReference type="KEGG" id="mcak:MCCS_16860"/>
<proteinExistence type="predicted"/>
<evidence type="ECO:0000313" key="2">
    <source>
        <dbReference type="Proteomes" id="UP000194154"/>
    </source>
</evidence>
<dbReference type="Proteomes" id="UP000194154">
    <property type="component" value="Chromosome"/>
</dbReference>
<dbReference type="OrthoDB" id="1912389at2"/>
<sequence>MAKTDLTVQLTGEDGNVFNLAGIVTTELKRNGYRDEAKEVSERLFKCESYEAALRMFMEYVNVK</sequence>
<name>A0A1W7ACJ4_9STAP</name>
<dbReference type="RefSeq" id="WP_086042887.1">
    <property type="nucleotide sequence ID" value="NZ_CBCRZA010000015.1"/>
</dbReference>
<dbReference type="GeneID" id="35295791"/>
<dbReference type="STRING" id="1855823.MCCS_16860"/>
<evidence type="ECO:0000313" key="1">
    <source>
        <dbReference type="EMBL" id="ARQ07323.1"/>
    </source>
</evidence>
<accession>A0A1W7ACJ4</accession>
<organism evidence="1 2">
    <name type="scientific">Macrococcoides canis</name>
    <dbReference type="NCBI Taxonomy" id="1855823"/>
    <lineage>
        <taxon>Bacteria</taxon>
        <taxon>Bacillati</taxon>
        <taxon>Bacillota</taxon>
        <taxon>Bacilli</taxon>
        <taxon>Bacillales</taxon>
        <taxon>Staphylococcaceae</taxon>
        <taxon>Macrococcoides</taxon>
    </lineage>
</organism>
<dbReference type="AlphaFoldDB" id="A0A1W7ACJ4"/>
<keyword evidence="2" id="KW-1185">Reference proteome</keyword>
<protein>
    <submittedName>
        <fullName evidence="1">Uncharacterized protein</fullName>
    </submittedName>
</protein>
<dbReference type="EMBL" id="CP021059">
    <property type="protein sequence ID" value="ARQ07323.1"/>
    <property type="molecule type" value="Genomic_DNA"/>
</dbReference>